<comment type="subunit">
    <text evidence="8">Oligomerizes as a right-handed, spiral filament on DNA at oriC.</text>
</comment>
<evidence type="ECO:0000259" key="14">
    <source>
        <dbReference type="SMART" id="SM00760"/>
    </source>
</evidence>
<comment type="similarity">
    <text evidence="1 8 11">Belongs to the DnaA family.</text>
</comment>
<dbReference type="GO" id="GO:0005524">
    <property type="term" value="F:ATP binding"/>
    <property type="evidence" value="ECO:0007669"/>
    <property type="project" value="UniProtKB-UniRule"/>
</dbReference>
<evidence type="ECO:0000256" key="1">
    <source>
        <dbReference type="ARBA" id="ARBA00006583"/>
    </source>
</evidence>
<evidence type="ECO:0000256" key="2">
    <source>
        <dbReference type="ARBA" id="ARBA00022490"/>
    </source>
</evidence>
<accession>A0A926UQ45</accession>
<dbReference type="GO" id="GO:0005737">
    <property type="term" value="C:cytoplasm"/>
    <property type="evidence" value="ECO:0007669"/>
    <property type="project" value="UniProtKB-SubCell"/>
</dbReference>
<feature type="binding site" evidence="8">
    <location>
        <position position="230"/>
    </location>
    <ligand>
        <name>ATP</name>
        <dbReference type="ChEBI" id="CHEBI:30616"/>
    </ligand>
</feature>
<evidence type="ECO:0000256" key="8">
    <source>
        <dbReference type="HAMAP-Rule" id="MF_00377"/>
    </source>
</evidence>
<dbReference type="NCBIfam" id="TIGR00362">
    <property type="entry name" value="DnaA"/>
    <property type="match status" value="1"/>
</dbReference>
<keyword evidence="3 8" id="KW-0235">DNA replication</keyword>
<feature type="region of interest" description="Domain I, interacts with DnaA modulators" evidence="8">
    <location>
        <begin position="1"/>
        <end position="140"/>
    </location>
</feature>
<evidence type="ECO:0000256" key="12">
    <source>
        <dbReference type="SAM" id="MobiDB-lite"/>
    </source>
</evidence>
<dbReference type="GO" id="GO:0008289">
    <property type="term" value="F:lipid binding"/>
    <property type="evidence" value="ECO:0007669"/>
    <property type="project" value="UniProtKB-KW"/>
</dbReference>
<dbReference type="InterPro" id="IPR010921">
    <property type="entry name" value="Trp_repressor/repl_initiator"/>
</dbReference>
<dbReference type="InterPro" id="IPR038454">
    <property type="entry name" value="DnaA_N_sf"/>
</dbReference>
<dbReference type="Pfam" id="PF08299">
    <property type="entry name" value="Bac_DnaA_C"/>
    <property type="match status" value="1"/>
</dbReference>
<evidence type="ECO:0000256" key="4">
    <source>
        <dbReference type="ARBA" id="ARBA00022741"/>
    </source>
</evidence>
<comment type="function">
    <text evidence="8 10">Plays an essential role in the initiation and regulation of chromosomal replication. ATP-DnaA binds to the origin of replication (oriC) to initiate formation of the DNA replication initiation complex once per cell cycle. Binds the DnaA box (a 9 base pair repeat at the origin) and separates the double-stranded (ds)DNA. Forms a right-handed helical filament on oriC DNA; dsDNA binds to the exterior of the filament while single-stranded (ss)DNA is stabiized in the filament's interior. The ATP-DnaA-oriC complex binds and stabilizes one strand of the AT-rich DNA unwinding element (DUE), permitting loading of DNA polymerase. After initiation quickly degrades to an ADP-DnaA complex that is not apt for DNA replication. Binds acidic phospholipids.</text>
</comment>
<dbReference type="EMBL" id="JACJPY010000004">
    <property type="protein sequence ID" value="MBD2149009.1"/>
    <property type="molecule type" value="Genomic_DNA"/>
</dbReference>
<evidence type="ECO:0000313" key="15">
    <source>
        <dbReference type="EMBL" id="MBD2149009.1"/>
    </source>
</evidence>
<evidence type="ECO:0000256" key="6">
    <source>
        <dbReference type="ARBA" id="ARBA00023121"/>
    </source>
</evidence>
<proteinExistence type="inferred from homology"/>
<dbReference type="SUPFAM" id="SSF48295">
    <property type="entry name" value="TrpR-like"/>
    <property type="match status" value="1"/>
</dbReference>
<feature type="region of interest" description="Disordered" evidence="12">
    <location>
        <begin position="108"/>
        <end position="144"/>
    </location>
</feature>
<dbReference type="GO" id="GO:0005886">
    <property type="term" value="C:plasma membrane"/>
    <property type="evidence" value="ECO:0007669"/>
    <property type="project" value="TreeGrafter"/>
</dbReference>
<dbReference type="InterPro" id="IPR020591">
    <property type="entry name" value="Chromosome_initiator_DnaA-like"/>
</dbReference>
<dbReference type="Gene3D" id="1.10.1750.10">
    <property type="match status" value="1"/>
</dbReference>
<gene>
    <name evidence="8 15" type="primary">dnaA</name>
    <name evidence="15" type="ORF">H6F44_02545</name>
</gene>
<comment type="caution">
    <text evidence="15">The sequence shown here is derived from an EMBL/GenBank/DDBJ whole genome shotgun (WGS) entry which is preliminary data.</text>
</comment>
<dbReference type="Pfam" id="PF00308">
    <property type="entry name" value="Bac_DnaA"/>
    <property type="match status" value="1"/>
</dbReference>
<dbReference type="InterPro" id="IPR024633">
    <property type="entry name" value="DnaA_N_dom"/>
</dbReference>
<feature type="region of interest" description="Domain III, AAA+ region" evidence="8">
    <location>
        <begin position="184"/>
        <end position="400"/>
    </location>
</feature>
<dbReference type="Gene3D" id="3.40.50.300">
    <property type="entry name" value="P-loop containing nucleotide triphosphate hydrolases"/>
    <property type="match status" value="1"/>
</dbReference>
<reference evidence="15" key="2">
    <citation type="submission" date="2020-08" db="EMBL/GenBank/DDBJ databases">
        <authorList>
            <person name="Chen M."/>
            <person name="Teng W."/>
            <person name="Zhao L."/>
            <person name="Hu C."/>
            <person name="Zhou Y."/>
            <person name="Han B."/>
            <person name="Song L."/>
            <person name="Shu W."/>
        </authorList>
    </citation>
    <scope>NUCLEOTIDE SEQUENCE</scope>
    <source>
        <strain evidence="15">FACHB-1277</strain>
    </source>
</reference>
<dbReference type="SMART" id="SM00760">
    <property type="entry name" value="Bac_DnaA_C"/>
    <property type="match status" value="1"/>
</dbReference>
<dbReference type="SUPFAM" id="SSF52540">
    <property type="entry name" value="P-loop containing nucleoside triphosphate hydrolases"/>
    <property type="match status" value="1"/>
</dbReference>
<keyword evidence="7 8" id="KW-0238">DNA-binding</keyword>
<dbReference type="CDD" id="cd06571">
    <property type="entry name" value="Bac_DnaA_C"/>
    <property type="match status" value="1"/>
</dbReference>
<dbReference type="InterPro" id="IPR003593">
    <property type="entry name" value="AAA+_ATPase"/>
</dbReference>
<comment type="subcellular location">
    <subcellularLocation>
        <location evidence="8">Cytoplasm</location>
    </subcellularLocation>
</comment>
<evidence type="ECO:0000256" key="5">
    <source>
        <dbReference type="ARBA" id="ARBA00022840"/>
    </source>
</evidence>
<evidence type="ECO:0000256" key="9">
    <source>
        <dbReference type="NCBIfam" id="TIGR00362"/>
    </source>
</evidence>
<comment type="domain">
    <text evidence="8">Domain I is involved in oligomerization and binding regulators, domain II is flexibile and of varying length in different bacteria, domain III forms the AAA+ region, while domain IV binds dsDNA.</text>
</comment>
<evidence type="ECO:0000256" key="3">
    <source>
        <dbReference type="ARBA" id="ARBA00022705"/>
    </source>
</evidence>
<evidence type="ECO:0000313" key="16">
    <source>
        <dbReference type="Proteomes" id="UP000631421"/>
    </source>
</evidence>
<dbReference type="Proteomes" id="UP000631421">
    <property type="component" value="Unassembled WGS sequence"/>
</dbReference>
<dbReference type="PROSITE" id="PS01008">
    <property type="entry name" value="DNAA"/>
    <property type="match status" value="1"/>
</dbReference>
<dbReference type="FunFam" id="3.40.50.300:FF:000150">
    <property type="entry name" value="Chromosomal replication initiator protein DnaA"/>
    <property type="match status" value="1"/>
</dbReference>
<dbReference type="PRINTS" id="PR00051">
    <property type="entry name" value="DNAA"/>
</dbReference>
<dbReference type="GO" id="GO:0006275">
    <property type="term" value="P:regulation of DNA replication"/>
    <property type="evidence" value="ECO:0007669"/>
    <property type="project" value="UniProtKB-UniRule"/>
</dbReference>
<feature type="region of interest" description="Domain IV, binds dsDNA" evidence="8">
    <location>
        <begin position="401"/>
        <end position="524"/>
    </location>
</feature>
<dbReference type="AlphaFoldDB" id="A0A926UQ45"/>
<keyword evidence="16" id="KW-1185">Reference proteome</keyword>
<keyword evidence="4 8" id="KW-0547">Nucleotide-binding</keyword>
<keyword evidence="6 8" id="KW-0446">Lipid-binding</keyword>
<dbReference type="InterPro" id="IPR013317">
    <property type="entry name" value="DnaA_dom"/>
</dbReference>
<keyword evidence="2 8" id="KW-0963">Cytoplasm</keyword>
<feature type="binding site" evidence="8">
    <location>
        <position position="231"/>
    </location>
    <ligand>
        <name>ATP</name>
        <dbReference type="ChEBI" id="CHEBI:30616"/>
    </ligand>
</feature>
<dbReference type="GO" id="GO:0006270">
    <property type="term" value="P:DNA replication initiation"/>
    <property type="evidence" value="ECO:0007669"/>
    <property type="project" value="UniProtKB-UniRule"/>
</dbReference>
<organism evidence="15 16">
    <name type="scientific">Pseudanabaena cinerea FACHB-1277</name>
    <dbReference type="NCBI Taxonomy" id="2949581"/>
    <lineage>
        <taxon>Bacteria</taxon>
        <taxon>Bacillati</taxon>
        <taxon>Cyanobacteriota</taxon>
        <taxon>Cyanophyceae</taxon>
        <taxon>Pseudanabaenales</taxon>
        <taxon>Pseudanabaenaceae</taxon>
        <taxon>Pseudanabaena</taxon>
        <taxon>Pseudanabaena cinerea</taxon>
    </lineage>
</organism>
<comment type="caution">
    <text evidence="8">Lacks conserved residue(s) required for the propagation of feature annotation.</text>
</comment>
<dbReference type="Pfam" id="PF11638">
    <property type="entry name" value="DnaA_N"/>
    <property type="match status" value="1"/>
</dbReference>
<dbReference type="InterPro" id="IPR013159">
    <property type="entry name" value="DnaA_C"/>
</dbReference>
<feature type="domain" description="AAA+ ATPase" evidence="13">
    <location>
        <begin position="217"/>
        <end position="345"/>
    </location>
</feature>
<evidence type="ECO:0000256" key="11">
    <source>
        <dbReference type="RuleBase" id="RU004227"/>
    </source>
</evidence>
<dbReference type="PANTHER" id="PTHR30050">
    <property type="entry name" value="CHROMOSOMAL REPLICATION INITIATOR PROTEIN DNAA"/>
    <property type="match status" value="1"/>
</dbReference>
<feature type="domain" description="Chromosomal replication initiator DnaA C-terminal" evidence="14">
    <location>
        <begin position="426"/>
        <end position="495"/>
    </location>
</feature>
<dbReference type="CDD" id="cd00009">
    <property type="entry name" value="AAA"/>
    <property type="match status" value="1"/>
</dbReference>
<feature type="binding site" evidence="8">
    <location>
        <position position="232"/>
    </location>
    <ligand>
        <name>ATP</name>
        <dbReference type="ChEBI" id="CHEBI:30616"/>
    </ligand>
</feature>
<name>A0A926UQ45_9CYAN</name>
<dbReference type="Gene3D" id="1.10.8.60">
    <property type="match status" value="1"/>
</dbReference>
<evidence type="ECO:0000256" key="10">
    <source>
        <dbReference type="RuleBase" id="RU000577"/>
    </source>
</evidence>
<dbReference type="InterPro" id="IPR027417">
    <property type="entry name" value="P-loop_NTPase"/>
</dbReference>
<dbReference type="InterPro" id="IPR001957">
    <property type="entry name" value="Chromosome_initiator_DnaA"/>
</dbReference>
<reference evidence="15" key="1">
    <citation type="journal article" date="2015" name="ISME J.">
        <title>Draft Genome Sequence of Streptomyces incarnatus NRRL8089, which Produces the Nucleoside Antibiotic Sinefungin.</title>
        <authorList>
            <person name="Oshima K."/>
            <person name="Hattori M."/>
            <person name="Shimizu H."/>
            <person name="Fukuda K."/>
            <person name="Nemoto M."/>
            <person name="Inagaki K."/>
            <person name="Tamura T."/>
        </authorList>
    </citation>
    <scope>NUCLEOTIDE SEQUENCE</scope>
    <source>
        <strain evidence="15">FACHB-1277</strain>
    </source>
</reference>
<dbReference type="SMART" id="SM00382">
    <property type="entry name" value="AAA"/>
    <property type="match status" value="1"/>
</dbReference>
<dbReference type="PANTHER" id="PTHR30050:SF2">
    <property type="entry name" value="CHROMOSOMAL REPLICATION INITIATOR PROTEIN DNAA"/>
    <property type="match status" value="1"/>
</dbReference>
<dbReference type="Gene3D" id="3.30.300.180">
    <property type="match status" value="1"/>
</dbReference>
<protein>
    <recommendedName>
        <fullName evidence="8 9">Chromosomal replication initiator protein DnaA</fullName>
    </recommendedName>
</protein>
<dbReference type="HAMAP" id="MF_00377">
    <property type="entry name" value="DnaA_bact"/>
    <property type="match status" value="1"/>
</dbReference>
<keyword evidence="5 8" id="KW-0067">ATP-binding</keyword>
<feature type="binding site" evidence="8">
    <location>
        <position position="228"/>
    </location>
    <ligand>
        <name>ATP</name>
        <dbReference type="ChEBI" id="CHEBI:30616"/>
    </ligand>
</feature>
<dbReference type="GO" id="GO:0003688">
    <property type="term" value="F:DNA replication origin binding"/>
    <property type="evidence" value="ECO:0007669"/>
    <property type="project" value="UniProtKB-UniRule"/>
</dbReference>
<dbReference type="InterPro" id="IPR018312">
    <property type="entry name" value="Chromosome_initiator_DnaA_CS"/>
</dbReference>
<evidence type="ECO:0000259" key="13">
    <source>
        <dbReference type="SMART" id="SM00382"/>
    </source>
</evidence>
<evidence type="ECO:0000256" key="7">
    <source>
        <dbReference type="ARBA" id="ARBA00023125"/>
    </source>
</evidence>
<sequence>MSVDISLETLWNQVLELLESQLSRPTYEGWIKTVVAVNLTEDRLTIRTPSGFAKNWLHKYYFQNITDAVTEILGYAVEIQIEAAAAQIELNLDFDGAVAAGDRPSANRLKESNAEMSPKTPLTIPQHGESDQKNGSRNGAGMGQDGMLETAIAAEAVQAMVAAIPQNGQGNSTESHSHAPRTSNLNPKYNFNRFVVGSTNRMAHAAALAVSEAPGREFNPLFLCGGVGLGKTHLMQAIAHYRLEIEPKARIAYVSTEQFTNDLIAAIRKDSMQRFREQYREIDMLIVDDIQFIEGKEYTQEEFFHTFNTLYEAGKQIVLASDRPPAQIPRLQERLCSRFSMGLIADIQVPDLETRLAILQKKAEYDHLKIPTDVLHYIAASYTSNIRELEGALVRTVAYISISGLPMTVENVAPVLNPPKEPVEVSAEMVLRVVTEVLNIDLADLLGNSRRREISQARQYVMYLMRQHTNLSLPKIGEAVGGKDHTTVMYSCEKVAQLQSTDGDIAQLLRQLSDRIYLVAQTKT</sequence>